<name>A0A183I5D4_9BILA</name>
<sequence>MLIIVRLQQLYRTSSNILVYGSNHKSSLIEERIINLLNSQDSQLSVDRIVDLVMQKLGILKRVEADMRLFRKNMKNEKYATVNSKSKTGVTKTFGETEAKSYDNN</sequence>
<evidence type="ECO:0000313" key="2">
    <source>
        <dbReference type="Proteomes" id="UP000267606"/>
    </source>
</evidence>
<accession>A0A183I5D4</accession>
<gene>
    <name evidence="1" type="ORF">OFLC_LOCUS14945</name>
</gene>
<dbReference type="AlphaFoldDB" id="A0A183I5D4"/>
<dbReference type="EMBL" id="UZAJ01041391">
    <property type="protein sequence ID" value="VDP19701.1"/>
    <property type="molecule type" value="Genomic_DNA"/>
</dbReference>
<evidence type="ECO:0000313" key="1">
    <source>
        <dbReference type="EMBL" id="VDP19701.1"/>
    </source>
</evidence>
<dbReference type="Proteomes" id="UP000267606">
    <property type="component" value="Unassembled WGS sequence"/>
</dbReference>
<proteinExistence type="predicted"/>
<evidence type="ECO:0000313" key="3">
    <source>
        <dbReference type="WBParaSite" id="OFLC_0001495701-mRNA-1"/>
    </source>
</evidence>
<reference evidence="1 2" key="2">
    <citation type="submission" date="2018-11" db="EMBL/GenBank/DDBJ databases">
        <authorList>
            <consortium name="Pathogen Informatics"/>
        </authorList>
    </citation>
    <scope>NUCLEOTIDE SEQUENCE [LARGE SCALE GENOMIC DNA]</scope>
</reference>
<organism evidence="3">
    <name type="scientific">Onchocerca flexuosa</name>
    <dbReference type="NCBI Taxonomy" id="387005"/>
    <lineage>
        <taxon>Eukaryota</taxon>
        <taxon>Metazoa</taxon>
        <taxon>Ecdysozoa</taxon>
        <taxon>Nematoda</taxon>
        <taxon>Chromadorea</taxon>
        <taxon>Rhabditida</taxon>
        <taxon>Spirurina</taxon>
        <taxon>Spiruromorpha</taxon>
        <taxon>Filarioidea</taxon>
        <taxon>Onchocercidae</taxon>
        <taxon>Onchocerca</taxon>
    </lineage>
</organism>
<reference evidence="3" key="1">
    <citation type="submission" date="2016-06" db="UniProtKB">
        <authorList>
            <consortium name="WormBaseParasite"/>
        </authorList>
    </citation>
    <scope>IDENTIFICATION</scope>
</reference>
<protein>
    <submittedName>
        <fullName evidence="3">SRP54_N domain-containing protein</fullName>
    </submittedName>
</protein>
<dbReference type="WBParaSite" id="OFLC_0001495701-mRNA-1">
    <property type="protein sequence ID" value="OFLC_0001495701-mRNA-1"/>
    <property type="gene ID" value="OFLC_0001495701"/>
</dbReference>
<keyword evidence="2" id="KW-1185">Reference proteome</keyword>